<name>A0A832XIX3_9ARCH</name>
<dbReference type="NCBIfam" id="TIGR03665">
    <property type="entry name" value="arCOG04150"/>
    <property type="match status" value="1"/>
</dbReference>
<gene>
    <name evidence="3" type="ORF">H1011_03355</name>
</gene>
<protein>
    <submittedName>
        <fullName evidence="3">RNA-processing protein</fullName>
    </submittedName>
</protein>
<feature type="domain" description="K Homology" evidence="2">
    <location>
        <begin position="3"/>
        <end position="85"/>
    </location>
</feature>
<dbReference type="GO" id="GO:0003723">
    <property type="term" value="F:RNA binding"/>
    <property type="evidence" value="ECO:0007669"/>
    <property type="project" value="UniProtKB-KW"/>
</dbReference>
<dbReference type="PANTHER" id="PTHR12826">
    <property type="entry name" value="RIBONUCLEASE Y"/>
    <property type="match status" value="1"/>
</dbReference>
<evidence type="ECO:0000259" key="2">
    <source>
        <dbReference type="SMART" id="SM00322"/>
    </source>
</evidence>
<dbReference type="InterPro" id="IPR055211">
    <property type="entry name" value="KH_PNO1_2nd"/>
</dbReference>
<dbReference type="InterPro" id="IPR036612">
    <property type="entry name" value="KH_dom_type_1_sf"/>
</dbReference>
<feature type="domain" description="K Homology" evidence="2">
    <location>
        <begin position="93"/>
        <end position="156"/>
    </location>
</feature>
<sequence>MAEYIKIPKERLKLLTENKGKLIKYIESQSDTKISIDREAQEISIESSGKSEEIFDLWRARDTVKAVGRGAEPEAALDILESGAELQLVDLSEFVGKKHNALVRIKGRVIGTKGKAKNIIENLTNTQIFVYGKTVTIIGEHDMSIIARGAVELLAGGTMHSTAIRHIETELSKLGVKYKDA</sequence>
<dbReference type="EMBL" id="DVAD01000015">
    <property type="protein sequence ID" value="HIJ99826.1"/>
    <property type="molecule type" value="Genomic_DNA"/>
</dbReference>
<dbReference type="Gene3D" id="3.30.1370.10">
    <property type="entry name" value="K Homology domain, type 1"/>
    <property type="match status" value="2"/>
</dbReference>
<dbReference type="SUPFAM" id="SSF54791">
    <property type="entry name" value="Eukaryotic type KH-domain (KH-domain type I)"/>
    <property type="match status" value="2"/>
</dbReference>
<proteinExistence type="predicted"/>
<keyword evidence="1" id="KW-0694">RNA-binding</keyword>
<accession>A0A832XIX3</accession>
<organism evidence="3 4">
    <name type="scientific">Candidatus Undinarchaeum marinum</name>
    <dbReference type="NCBI Taxonomy" id="2756141"/>
    <lineage>
        <taxon>Archaea</taxon>
        <taxon>Candidatus Undinarchaeota</taxon>
        <taxon>Candidatus Undinarchaeia</taxon>
        <taxon>Candidatus Undinarchaeales</taxon>
        <taxon>Candidatus Undinarchaeaceae</taxon>
        <taxon>Candidatus Undinarchaeum</taxon>
    </lineage>
</organism>
<comment type="caution">
    <text evidence="3">The sequence shown here is derived from an EMBL/GenBank/DDBJ whole genome shotgun (WGS) entry which is preliminary data.</text>
</comment>
<dbReference type="InterPro" id="IPR019964">
    <property type="entry name" value="KH_domain_protein_archaea"/>
</dbReference>
<evidence type="ECO:0000313" key="4">
    <source>
        <dbReference type="Proteomes" id="UP000604391"/>
    </source>
</evidence>
<dbReference type="AlphaFoldDB" id="A0A832XIX3"/>
<evidence type="ECO:0000256" key="1">
    <source>
        <dbReference type="ARBA" id="ARBA00022884"/>
    </source>
</evidence>
<dbReference type="PANTHER" id="PTHR12826:SF13">
    <property type="entry name" value="RNA-BINDING PROTEIN PNO1"/>
    <property type="match status" value="1"/>
</dbReference>
<reference evidence="3 4" key="1">
    <citation type="journal article" name="Nat. Commun.">
        <title>Undinarchaeota illuminate DPANN phylogeny and the impact of gene transfer on archaeal evolution.</title>
        <authorList>
            <person name="Dombrowski N."/>
            <person name="Williams T.A."/>
            <person name="Sun J."/>
            <person name="Woodcroft B.J."/>
            <person name="Lee J.H."/>
            <person name="Minh B.Q."/>
            <person name="Rinke C."/>
            <person name="Spang A."/>
        </authorList>
    </citation>
    <scope>NUCLEOTIDE SEQUENCE [LARGE SCALE GENOMIC DNA]</scope>
    <source>
        <strain evidence="3">MAG_bin17</strain>
    </source>
</reference>
<keyword evidence="4" id="KW-1185">Reference proteome</keyword>
<evidence type="ECO:0000313" key="3">
    <source>
        <dbReference type="EMBL" id="HIJ99826.1"/>
    </source>
</evidence>
<dbReference type="Pfam" id="PF22891">
    <property type="entry name" value="KH_PNO1_2nd"/>
    <property type="match status" value="1"/>
</dbReference>
<dbReference type="Proteomes" id="UP000604391">
    <property type="component" value="Unassembled WGS sequence"/>
</dbReference>
<dbReference type="InterPro" id="IPR004087">
    <property type="entry name" value="KH_dom"/>
</dbReference>
<dbReference type="SMART" id="SM00322">
    <property type="entry name" value="KH"/>
    <property type="match status" value="2"/>
</dbReference>